<feature type="domain" description="E1" evidence="8">
    <location>
        <begin position="25"/>
        <end position="187"/>
    </location>
</feature>
<evidence type="ECO:0000256" key="2">
    <source>
        <dbReference type="ARBA" id="ARBA00022692"/>
    </source>
</evidence>
<keyword evidence="2 6" id="KW-0812">Transmembrane</keyword>
<evidence type="ECO:0000313" key="11">
    <source>
        <dbReference type="Proteomes" id="UP000308267"/>
    </source>
</evidence>
<dbReference type="Pfam" id="PF02177">
    <property type="entry name" value="APP_N"/>
    <property type="match status" value="1"/>
</dbReference>
<comment type="caution">
    <text evidence="5">Lacks conserved residue(s) required for the propagation of feature annotation.</text>
</comment>
<feature type="region of interest" description="CuBD subdomain" evidence="5">
    <location>
        <begin position="125"/>
        <end position="187"/>
    </location>
</feature>
<feature type="chain" id="PRO_5020472433" description="E1 domain-containing protein" evidence="7">
    <location>
        <begin position="18"/>
        <end position="684"/>
    </location>
</feature>
<accession>A0A4S2LQ40</accession>
<evidence type="ECO:0000256" key="3">
    <source>
        <dbReference type="ARBA" id="ARBA00022989"/>
    </source>
</evidence>
<evidence type="ECO:0000259" key="8">
    <source>
        <dbReference type="PROSITE" id="PS51869"/>
    </source>
</evidence>
<feature type="region of interest" description="GFLD subdomain" evidence="5">
    <location>
        <begin position="25"/>
        <end position="118"/>
    </location>
</feature>
<dbReference type="Gene3D" id="3.90.570.10">
    <property type="entry name" value="Amyloidogenic glycoprotein, heparin-binding domain"/>
    <property type="match status" value="1"/>
</dbReference>
<feature type="signal peptide" evidence="7">
    <location>
        <begin position="1"/>
        <end position="17"/>
    </location>
</feature>
<keyword evidence="7" id="KW-0732">Signal</keyword>
<dbReference type="GO" id="GO:0008201">
    <property type="term" value="F:heparin binding"/>
    <property type="evidence" value="ECO:0007669"/>
    <property type="project" value="UniProtKB-UniRule"/>
</dbReference>
<dbReference type="PROSITE" id="PS51870">
    <property type="entry name" value="APP_E2"/>
    <property type="match status" value="1"/>
</dbReference>
<protein>
    <recommendedName>
        <fullName evidence="12">E1 domain-containing protein</fullName>
    </recommendedName>
</protein>
<evidence type="ECO:0000256" key="5">
    <source>
        <dbReference type="PROSITE-ProRule" id="PRU01217"/>
    </source>
</evidence>
<organism evidence="10 11">
    <name type="scientific">Opisthorchis felineus</name>
    <dbReference type="NCBI Taxonomy" id="147828"/>
    <lineage>
        <taxon>Eukaryota</taxon>
        <taxon>Metazoa</taxon>
        <taxon>Spiralia</taxon>
        <taxon>Lophotrochozoa</taxon>
        <taxon>Platyhelminthes</taxon>
        <taxon>Trematoda</taxon>
        <taxon>Digenea</taxon>
        <taxon>Opisthorchiida</taxon>
        <taxon>Opisthorchiata</taxon>
        <taxon>Opisthorchiidae</taxon>
        <taxon>Opisthorchis</taxon>
    </lineage>
</organism>
<comment type="subcellular location">
    <subcellularLocation>
        <location evidence="1">Membrane</location>
        <topology evidence="1">Single-pass type I membrane protein</topology>
    </subcellularLocation>
</comment>
<comment type="caution">
    <text evidence="10">The sequence shown here is derived from an EMBL/GenBank/DDBJ whole genome shotgun (WGS) entry which is preliminary data.</text>
</comment>
<dbReference type="InterPro" id="IPR015849">
    <property type="entry name" value="Amyloid_glyco_heparin-bd"/>
</dbReference>
<dbReference type="GO" id="GO:0016020">
    <property type="term" value="C:membrane"/>
    <property type="evidence" value="ECO:0007669"/>
    <property type="project" value="UniProtKB-SubCell"/>
</dbReference>
<comment type="similarity">
    <text evidence="5">Belongs to the APP family.</text>
</comment>
<feature type="transmembrane region" description="Helical" evidence="6">
    <location>
        <begin position="595"/>
        <end position="615"/>
    </location>
</feature>
<dbReference type="Proteomes" id="UP000308267">
    <property type="component" value="Unassembled WGS sequence"/>
</dbReference>
<evidence type="ECO:0000256" key="6">
    <source>
        <dbReference type="SAM" id="Phobius"/>
    </source>
</evidence>
<reference evidence="10 11" key="1">
    <citation type="journal article" date="2019" name="BMC Genomics">
        <title>New insights from Opisthorchis felineus genome: update on genomics of the epidemiologically important liver flukes.</title>
        <authorList>
            <person name="Ershov N.I."/>
            <person name="Mordvinov V.A."/>
            <person name="Prokhortchouk E.B."/>
            <person name="Pakharukova M.Y."/>
            <person name="Gunbin K.V."/>
            <person name="Ustyantsev K."/>
            <person name="Genaev M.A."/>
            <person name="Blinov A.G."/>
            <person name="Mazur A."/>
            <person name="Boulygina E."/>
            <person name="Tsygankova S."/>
            <person name="Khrameeva E."/>
            <person name="Chekanov N."/>
            <person name="Fan G."/>
            <person name="Xiao A."/>
            <person name="Zhang H."/>
            <person name="Xu X."/>
            <person name="Yang H."/>
            <person name="Solovyev V."/>
            <person name="Lee S.M."/>
            <person name="Liu X."/>
            <person name="Afonnikov D.A."/>
            <person name="Skryabin K.G."/>
        </authorList>
    </citation>
    <scope>NUCLEOTIDE SEQUENCE [LARGE SCALE GENOMIC DNA]</scope>
    <source>
        <strain evidence="10">AK-0245</strain>
        <tissue evidence="10">Whole organism</tissue>
    </source>
</reference>
<dbReference type="PANTHER" id="PTHR23103:SF15">
    <property type="entry name" value="AMYLOID-BETA-LIKE PROTEIN"/>
    <property type="match status" value="1"/>
</dbReference>
<dbReference type="SMART" id="SM00006">
    <property type="entry name" value="A4_EXTRA"/>
    <property type="match status" value="1"/>
</dbReference>
<evidence type="ECO:0000259" key="9">
    <source>
        <dbReference type="PROSITE" id="PS51870"/>
    </source>
</evidence>
<feature type="disulfide bond" evidence="5">
    <location>
        <begin position="92"/>
        <end position="99"/>
    </location>
</feature>
<dbReference type="Pfam" id="PF12925">
    <property type="entry name" value="APP_E2"/>
    <property type="match status" value="1"/>
</dbReference>
<dbReference type="AlphaFoldDB" id="A0A4S2LQ40"/>
<dbReference type="InterPro" id="IPR036454">
    <property type="entry name" value="Amyloid_glyco_heparin-bd_sf"/>
</dbReference>
<evidence type="ECO:0000256" key="4">
    <source>
        <dbReference type="ARBA" id="ARBA00023136"/>
    </source>
</evidence>
<dbReference type="STRING" id="147828.A0A4S2LQ40"/>
<keyword evidence="4 6" id="KW-0472">Membrane</keyword>
<proteinExistence type="inferred from homology"/>
<gene>
    <name evidence="10" type="ORF">CRM22_007224</name>
</gene>
<dbReference type="InterPro" id="IPR008155">
    <property type="entry name" value="Amyloid_glyco"/>
</dbReference>
<dbReference type="InterPro" id="IPR036176">
    <property type="entry name" value="E2_sf"/>
</dbReference>
<feature type="domain" description="E2" evidence="9">
    <location>
        <begin position="243"/>
        <end position="442"/>
    </location>
</feature>
<dbReference type="Gene3D" id="1.20.120.770">
    <property type="entry name" value="Amyloid precursor protein, E2 domain"/>
    <property type="match status" value="1"/>
</dbReference>
<name>A0A4S2LQ40_OPIFE</name>
<keyword evidence="5" id="KW-1015">Disulfide bond</keyword>
<dbReference type="PROSITE" id="PS51869">
    <property type="entry name" value="APP_E1"/>
    <property type="match status" value="1"/>
</dbReference>
<dbReference type="PANTHER" id="PTHR23103">
    <property type="entry name" value="ALZHEIMER'S DISEASE BETA-AMYLOID RELATED"/>
    <property type="match status" value="1"/>
</dbReference>
<keyword evidence="11" id="KW-1185">Reference proteome</keyword>
<evidence type="ECO:0000313" key="10">
    <source>
        <dbReference type="EMBL" id="TGZ62817.1"/>
    </source>
</evidence>
<dbReference type="SUPFAM" id="SSF56491">
    <property type="entry name" value="A heparin-binding domain"/>
    <property type="match status" value="1"/>
</dbReference>
<evidence type="ECO:0000256" key="7">
    <source>
        <dbReference type="SAM" id="SignalP"/>
    </source>
</evidence>
<dbReference type="InterPro" id="IPR024329">
    <property type="entry name" value="Amyloid_glyco_E2_domain"/>
</dbReference>
<dbReference type="InterPro" id="IPR008154">
    <property type="entry name" value="Amyloid_glyco_extra"/>
</dbReference>
<dbReference type="OrthoDB" id="6147836at2759"/>
<evidence type="ECO:0008006" key="12">
    <source>
        <dbReference type="Google" id="ProtNLM"/>
    </source>
</evidence>
<dbReference type="GO" id="GO:0007409">
    <property type="term" value="P:axonogenesis"/>
    <property type="evidence" value="ECO:0007669"/>
    <property type="project" value="TreeGrafter"/>
</dbReference>
<evidence type="ECO:0000256" key="1">
    <source>
        <dbReference type="ARBA" id="ARBA00004479"/>
    </source>
</evidence>
<dbReference type="GO" id="GO:0007417">
    <property type="term" value="P:central nervous system development"/>
    <property type="evidence" value="ECO:0007669"/>
    <property type="project" value="TreeGrafter"/>
</dbReference>
<dbReference type="SUPFAM" id="SSF109843">
    <property type="entry name" value="CAPPD, an extracellular domain of amyloid beta A4 protein"/>
    <property type="match status" value="1"/>
</dbReference>
<dbReference type="EMBL" id="SJOL01007384">
    <property type="protein sequence ID" value="TGZ62817.1"/>
    <property type="molecule type" value="Genomic_DNA"/>
</dbReference>
<sequence length="684" mass="77628">MVHQSLAFALPVILLQSQFFAFGLKEVPKAVAFYCGRPALYLSANGWELDQFTDCLNLKSDIVDFCRRVYPDANITNASFSPVIDIQLRGWCHQQNSSCSLEESSVYRIQPWICSAQKPPLIVPRGCQLKEFGGSSNATCRKSEYWKQLVSEQCVWLRQVEYIKPCIKPNSYLHTHNLGVLAVCCGIKKGKDVVTTSSLGLEIQPSKVNYSFQLPTSSESDDSLIIDQNVAIYQGYLNQLTATTTMRSTEPDKSREKQRYIVAKKAGHEAYHRRKHILEQELAEAEAQFSDIDWIRNPEQTQDAENRLHKEFRQKYLALDQEARAADHDLLLTHQQRVSHSMGKRFEAAALAWDKAVHNAPSNLTQLLSAIEHLQRVVERDRYHLIRQWEHLEATNPLEASRALNNLRRRLDYVERQFNRSLEKLDQVPLLKDAILHHVTQLRNREYPQLDAMVRSLHHVSMPEADGVLLPTADQEAALEAETIIAKYRHHLPKLDLDNKSGKTNVKPEGNNFASKITRIGEDDSTSGNQTKPPTPRWDLHVSAYDATPSAFGPQHARQETLLINDTRSFQPAANTQMKPTGSSQPQGLGTVTKWFLALTAVSGILIATLFVLRYRIRRARLHRAGYSCTVAEVDEITAVDAAGVDQSVGLHDDESDRLVNWRFNGYENPAYKYPDNVVRFPRA</sequence>
<keyword evidence="3 6" id="KW-1133">Transmembrane helix</keyword>